<evidence type="ECO:0000313" key="2">
    <source>
        <dbReference type="Proteomes" id="UP000266673"/>
    </source>
</evidence>
<gene>
    <name evidence="1" type="ORF">C2G38_2222509</name>
</gene>
<organism evidence="1 2">
    <name type="scientific">Gigaspora rosea</name>
    <dbReference type="NCBI Taxonomy" id="44941"/>
    <lineage>
        <taxon>Eukaryota</taxon>
        <taxon>Fungi</taxon>
        <taxon>Fungi incertae sedis</taxon>
        <taxon>Mucoromycota</taxon>
        <taxon>Glomeromycotina</taxon>
        <taxon>Glomeromycetes</taxon>
        <taxon>Diversisporales</taxon>
        <taxon>Gigasporaceae</taxon>
        <taxon>Gigaspora</taxon>
    </lineage>
</organism>
<comment type="caution">
    <text evidence="1">The sequence shown here is derived from an EMBL/GenBank/DDBJ whole genome shotgun (WGS) entry which is preliminary data.</text>
</comment>
<sequence>MGHNIESGEEIQEAIKDLAGTRVANIIPNREANSKLKTIHGISNWHEWNWPDEGEEARYILARSLPQLGPWNKYIPEQIIKVTKDHIFKKPEPMLSEHMTPTKSWTMPTPHVQSWALSENEKNNQKEPWKRITKQIRSLLENMFHARTVDSNNKISGEEMYNELLKRAQRSEFDQSDIPKVSTINNWIAIFSRERGVTYCIMNRYEESYADLNRLLEIDLNKEFTLKQYGEVLKLLKK</sequence>
<evidence type="ECO:0000313" key="1">
    <source>
        <dbReference type="EMBL" id="RIB04391.1"/>
    </source>
</evidence>
<dbReference type="EMBL" id="QKWP01002191">
    <property type="protein sequence ID" value="RIB04391.1"/>
    <property type="molecule type" value="Genomic_DNA"/>
</dbReference>
<proteinExistence type="predicted"/>
<accession>A0A397U408</accession>
<dbReference type="OrthoDB" id="2400269at2759"/>
<keyword evidence="2" id="KW-1185">Reference proteome</keyword>
<name>A0A397U408_9GLOM</name>
<dbReference type="AlphaFoldDB" id="A0A397U408"/>
<reference evidence="1 2" key="1">
    <citation type="submission" date="2018-06" db="EMBL/GenBank/DDBJ databases">
        <title>Comparative genomics reveals the genomic features of Rhizophagus irregularis, R. cerebriforme, R. diaphanum and Gigaspora rosea, and their symbiotic lifestyle signature.</title>
        <authorList>
            <person name="Morin E."/>
            <person name="San Clemente H."/>
            <person name="Chen E.C.H."/>
            <person name="De La Providencia I."/>
            <person name="Hainaut M."/>
            <person name="Kuo A."/>
            <person name="Kohler A."/>
            <person name="Murat C."/>
            <person name="Tang N."/>
            <person name="Roy S."/>
            <person name="Loubradou J."/>
            <person name="Henrissat B."/>
            <person name="Grigoriev I.V."/>
            <person name="Corradi N."/>
            <person name="Roux C."/>
            <person name="Martin F.M."/>
        </authorList>
    </citation>
    <scope>NUCLEOTIDE SEQUENCE [LARGE SCALE GENOMIC DNA]</scope>
    <source>
        <strain evidence="1 2">DAOM 194757</strain>
    </source>
</reference>
<dbReference type="Proteomes" id="UP000266673">
    <property type="component" value="Unassembled WGS sequence"/>
</dbReference>
<protein>
    <submittedName>
        <fullName evidence="1">Uncharacterized protein</fullName>
    </submittedName>
</protein>
<dbReference type="STRING" id="44941.A0A397U408"/>